<evidence type="ECO:0000313" key="2">
    <source>
        <dbReference type="EMBL" id="QGH61982.1"/>
    </source>
</evidence>
<reference evidence="2 3" key="1">
    <citation type="submission" date="2019-11" db="EMBL/GenBank/DDBJ databases">
        <title>The Phosphoenolpyruvate Phosphotransferase System Regulates Serratia proteamaculans 336X Biofilm Formation and Wheat Roots colonization.</title>
        <authorList>
            <person name="Liu F."/>
        </authorList>
    </citation>
    <scope>NUCLEOTIDE SEQUENCE [LARGE SCALE GENOMIC DNA]</scope>
    <source>
        <strain evidence="2 3">336X</strain>
    </source>
</reference>
<name>A0A5Q2V8Z6_SERPR</name>
<gene>
    <name evidence="2" type="ORF">GHV41_14620</name>
</gene>
<dbReference type="InterPro" id="IPR036488">
    <property type="entry name" value="DUF1883-like_sf"/>
</dbReference>
<dbReference type="SUPFAM" id="SSF141099">
    <property type="entry name" value="Atu1913-like"/>
    <property type="match status" value="1"/>
</dbReference>
<organism evidence="2 3">
    <name type="scientific">Serratia proteamaculans</name>
    <dbReference type="NCBI Taxonomy" id="28151"/>
    <lineage>
        <taxon>Bacteria</taxon>
        <taxon>Pseudomonadati</taxon>
        <taxon>Pseudomonadota</taxon>
        <taxon>Gammaproteobacteria</taxon>
        <taxon>Enterobacterales</taxon>
        <taxon>Yersiniaceae</taxon>
        <taxon>Serratia</taxon>
    </lineage>
</organism>
<evidence type="ECO:0000259" key="1">
    <source>
        <dbReference type="Pfam" id="PF08980"/>
    </source>
</evidence>
<sequence length="112" mass="12635">MGGRFFVQRRVSLNAGDIICIHCSHPVVILLSQDNKEYKTCTAGQEQNFNHGFFMHFPVNLRVPQAGIWEIGLEPLPVDRERLKYALNFIGNQELSAPPLLKNNLMLVDVSG</sequence>
<dbReference type="Pfam" id="PF08980">
    <property type="entry name" value="DUF1883"/>
    <property type="match status" value="1"/>
</dbReference>
<dbReference type="AlphaFoldDB" id="A0A5Q2V8Z6"/>
<protein>
    <submittedName>
        <fullName evidence="2">DUF1883 domain-containing protein</fullName>
    </submittedName>
</protein>
<dbReference type="Proteomes" id="UP000381260">
    <property type="component" value="Chromosome"/>
</dbReference>
<dbReference type="Gene3D" id="4.10.1210.10">
    <property type="entry name" value="Atu1913-like"/>
    <property type="match status" value="1"/>
</dbReference>
<dbReference type="EMBL" id="CP045913">
    <property type="protein sequence ID" value="QGH61982.1"/>
    <property type="molecule type" value="Genomic_DNA"/>
</dbReference>
<feature type="domain" description="DUF1883" evidence="1">
    <location>
        <begin position="7"/>
        <end position="72"/>
    </location>
</feature>
<dbReference type="InterPro" id="IPR015073">
    <property type="entry name" value="DUF1883"/>
</dbReference>
<proteinExistence type="predicted"/>
<evidence type="ECO:0000313" key="3">
    <source>
        <dbReference type="Proteomes" id="UP000381260"/>
    </source>
</evidence>
<accession>A0A5Q2V8Z6</accession>
<dbReference type="RefSeq" id="WP_153859014.1">
    <property type="nucleotide sequence ID" value="NZ_CP045913.1"/>
</dbReference>